<evidence type="ECO:0000256" key="2">
    <source>
        <dbReference type="ARBA" id="ARBA00010139"/>
    </source>
</evidence>
<evidence type="ECO:0000256" key="1">
    <source>
        <dbReference type="ARBA" id="ARBA00001974"/>
    </source>
</evidence>
<keyword evidence="8" id="KW-1185">Reference proteome</keyword>
<dbReference type="RefSeq" id="WP_183615069.1">
    <property type="nucleotide sequence ID" value="NZ_JACICY010000017.1"/>
</dbReference>
<evidence type="ECO:0000256" key="6">
    <source>
        <dbReference type="ARBA" id="ARBA00023033"/>
    </source>
</evidence>
<evidence type="ECO:0000313" key="7">
    <source>
        <dbReference type="EMBL" id="MBB3862599.1"/>
    </source>
</evidence>
<dbReference type="PANTHER" id="PTHR43872">
    <property type="entry name" value="MONOOXYGENASE, PUTATIVE (AFU_ORTHOLOGUE AFUA_8G02570)-RELATED"/>
    <property type="match status" value="1"/>
</dbReference>
<evidence type="ECO:0000256" key="5">
    <source>
        <dbReference type="ARBA" id="ARBA00023002"/>
    </source>
</evidence>
<organism evidence="7 8">
    <name type="scientific">Novosphingobium hassiacum</name>
    <dbReference type="NCBI Taxonomy" id="173676"/>
    <lineage>
        <taxon>Bacteria</taxon>
        <taxon>Pseudomonadati</taxon>
        <taxon>Pseudomonadota</taxon>
        <taxon>Alphaproteobacteria</taxon>
        <taxon>Sphingomonadales</taxon>
        <taxon>Sphingomonadaceae</taxon>
        <taxon>Novosphingobium</taxon>
    </lineage>
</organism>
<comment type="similarity">
    <text evidence="2">Belongs to the FAD-binding monooxygenase family.</text>
</comment>
<keyword evidence="3" id="KW-0285">Flavoprotein</keyword>
<dbReference type="PANTHER" id="PTHR43872:SF1">
    <property type="entry name" value="MONOOXYGENASE, PUTATIVE (AFU_ORTHOLOGUE AFUA_8G02570)-RELATED"/>
    <property type="match status" value="1"/>
</dbReference>
<dbReference type="InterPro" id="IPR051820">
    <property type="entry name" value="FAD-binding_MO"/>
</dbReference>
<evidence type="ECO:0000256" key="3">
    <source>
        <dbReference type="ARBA" id="ARBA00022630"/>
    </source>
</evidence>
<dbReference type="SUPFAM" id="SSF51905">
    <property type="entry name" value="FAD/NAD(P)-binding domain"/>
    <property type="match status" value="1"/>
</dbReference>
<comment type="cofactor">
    <cofactor evidence="1">
        <name>FAD</name>
        <dbReference type="ChEBI" id="CHEBI:57692"/>
    </cofactor>
</comment>
<dbReference type="GO" id="GO:0004499">
    <property type="term" value="F:N,N-dimethylaniline monooxygenase activity"/>
    <property type="evidence" value="ECO:0007669"/>
    <property type="project" value="InterPro"/>
</dbReference>
<keyword evidence="4" id="KW-0274">FAD</keyword>
<evidence type="ECO:0000313" key="8">
    <source>
        <dbReference type="Proteomes" id="UP000562395"/>
    </source>
</evidence>
<protein>
    <submittedName>
        <fullName evidence="7">Cation diffusion facilitator CzcD-associated flavoprotein CzcO</fullName>
    </submittedName>
</protein>
<dbReference type="Pfam" id="PF13450">
    <property type="entry name" value="NAD_binding_8"/>
    <property type="match status" value="1"/>
</dbReference>
<keyword evidence="6" id="KW-0503">Monooxygenase</keyword>
<dbReference type="EMBL" id="JACICY010000017">
    <property type="protein sequence ID" value="MBB3862599.1"/>
    <property type="molecule type" value="Genomic_DNA"/>
</dbReference>
<dbReference type="Gene3D" id="3.50.50.60">
    <property type="entry name" value="FAD/NAD(P)-binding domain"/>
    <property type="match status" value="2"/>
</dbReference>
<accession>A0A7W6A0J9</accession>
<comment type="caution">
    <text evidence="7">The sequence shown here is derived from an EMBL/GenBank/DDBJ whole genome shotgun (WGS) entry which is preliminary data.</text>
</comment>
<dbReference type="AlphaFoldDB" id="A0A7W6A0J9"/>
<proteinExistence type="inferred from homology"/>
<sequence length="521" mass="57680">MVSDRQNIAAGTQQPEKFDVIIVGAGISGIGSATLLRKHCPDLSFAILEALEGHGGTWLIHKYPGTRSDSDLFTFGYGFKPWTGQPIASRDQILDYLGDAIADAGLGPSIRYGHSVTSADWSSETASWRLTVERKDADDVVEMEASFLWMCQGYYRHAQGYTPQWPGMDRFKGQVIHPQHWPEDVDLAGKNVTVIGSGATAATLIPALADQCAHVTMLQRTPTYFAAGRNADALAEELRRLDVDPAWVHEIMRRKVVRDRADLLDRAQSSPDKLKAMLIGGVQALLPEGFDVERHFTPPYRPMQQRVAFVPDGDLFKAIAAGKASVATDTISTFDETGIVLSSGERIDADVVITATGFEMAVMGEIPFSIDGAPVNFAQTVTYRGIMFTGIPNMAWVYGYGHYSWTLRADLVAGFVCRLLDHMHKAGASSVMPMLRPEDQGMELKPWVDTDYLNPGYLLRSLDRLPRRGDTPEWQHSQDYFYESEAIPAIDLTDPVFAYNYRPMQREAAGMGHHETMRKAG</sequence>
<keyword evidence="5" id="KW-0560">Oxidoreductase</keyword>
<dbReference type="InterPro" id="IPR020946">
    <property type="entry name" value="Flavin_mOase-like"/>
</dbReference>
<gene>
    <name evidence="7" type="ORF">GGQ88_003901</name>
</gene>
<dbReference type="InterPro" id="IPR036188">
    <property type="entry name" value="FAD/NAD-bd_sf"/>
</dbReference>
<evidence type="ECO:0000256" key="4">
    <source>
        <dbReference type="ARBA" id="ARBA00022827"/>
    </source>
</evidence>
<name>A0A7W6A0J9_9SPHN</name>
<dbReference type="GO" id="GO:0050660">
    <property type="term" value="F:flavin adenine dinucleotide binding"/>
    <property type="evidence" value="ECO:0007669"/>
    <property type="project" value="InterPro"/>
</dbReference>
<dbReference type="Pfam" id="PF00743">
    <property type="entry name" value="FMO-like"/>
    <property type="match status" value="1"/>
</dbReference>
<dbReference type="Proteomes" id="UP000562395">
    <property type="component" value="Unassembled WGS sequence"/>
</dbReference>
<reference evidence="7 8" key="1">
    <citation type="submission" date="2020-08" db="EMBL/GenBank/DDBJ databases">
        <title>Genomic Encyclopedia of Type Strains, Phase IV (KMG-IV): sequencing the most valuable type-strain genomes for metagenomic binning, comparative biology and taxonomic classification.</title>
        <authorList>
            <person name="Goeker M."/>
        </authorList>
    </citation>
    <scope>NUCLEOTIDE SEQUENCE [LARGE SCALE GENOMIC DNA]</scope>
    <source>
        <strain evidence="7 8">DSM 14552</strain>
    </source>
</reference>
<dbReference type="GO" id="GO:0050661">
    <property type="term" value="F:NADP binding"/>
    <property type="evidence" value="ECO:0007669"/>
    <property type="project" value="InterPro"/>
</dbReference>